<dbReference type="eggNOG" id="COG1977">
    <property type="taxonomic scope" value="Bacteria"/>
</dbReference>
<dbReference type="EMBL" id="CP002831">
    <property type="protein sequence ID" value="AFC24751.1"/>
    <property type="molecule type" value="Genomic_DNA"/>
</dbReference>
<dbReference type="InterPro" id="IPR012675">
    <property type="entry name" value="Beta-grasp_dom_sf"/>
</dbReference>
<dbReference type="Gene3D" id="3.10.20.30">
    <property type="match status" value="1"/>
</dbReference>
<name>H6L2B3_SAPGL</name>
<dbReference type="KEGG" id="sgn:SGRA_2020"/>
<dbReference type="Pfam" id="PF02597">
    <property type="entry name" value="ThiS"/>
    <property type="match status" value="1"/>
</dbReference>
<gene>
    <name evidence="1" type="ordered locus">SGRA_2020</name>
</gene>
<evidence type="ECO:0000313" key="2">
    <source>
        <dbReference type="Proteomes" id="UP000007519"/>
    </source>
</evidence>
<dbReference type="HOGENOM" id="CLU_114601_1_0_10"/>
<sequence>MATVIIPTPLRKFTDQQASVKLDAETVQAAIDRLIELYPVLAQHLLDKEGQVRAFVRIFLEDEDILALDGPNTALKSDSTLSIIPAIAGGIDL</sequence>
<dbReference type="PANTHER" id="PTHR38031">
    <property type="entry name" value="SULFUR CARRIER PROTEIN SLR0821-RELATED"/>
    <property type="match status" value="1"/>
</dbReference>
<dbReference type="SUPFAM" id="SSF54285">
    <property type="entry name" value="MoaD/ThiS"/>
    <property type="match status" value="1"/>
</dbReference>
<evidence type="ECO:0000313" key="1">
    <source>
        <dbReference type="EMBL" id="AFC24751.1"/>
    </source>
</evidence>
<organism evidence="1 2">
    <name type="scientific">Saprospira grandis (strain Lewin)</name>
    <dbReference type="NCBI Taxonomy" id="984262"/>
    <lineage>
        <taxon>Bacteria</taxon>
        <taxon>Pseudomonadati</taxon>
        <taxon>Bacteroidota</taxon>
        <taxon>Saprospiria</taxon>
        <taxon>Saprospirales</taxon>
        <taxon>Saprospiraceae</taxon>
        <taxon>Saprospira</taxon>
    </lineage>
</organism>
<dbReference type="PANTHER" id="PTHR38031:SF1">
    <property type="entry name" value="SULFUR CARRIER PROTEIN CYSO"/>
    <property type="match status" value="1"/>
</dbReference>
<dbReference type="STRING" id="984262.SGRA_2020"/>
<proteinExistence type="predicted"/>
<dbReference type="InterPro" id="IPR003749">
    <property type="entry name" value="ThiS/MoaD-like"/>
</dbReference>
<reference evidence="1 2" key="1">
    <citation type="journal article" date="2012" name="Stand. Genomic Sci.">
        <title>Complete genome sequencing and analysis of Saprospira grandis str. Lewin, a predatory marine bacterium.</title>
        <authorList>
            <person name="Saw J.H."/>
            <person name="Yuryev A."/>
            <person name="Kanbe M."/>
            <person name="Hou S."/>
            <person name="Young A.G."/>
            <person name="Aizawa S."/>
            <person name="Alam M."/>
        </authorList>
    </citation>
    <scope>NUCLEOTIDE SEQUENCE [LARGE SCALE GENOMIC DNA]</scope>
    <source>
        <strain evidence="1 2">Lewin</strain>
    </source>
</reference>
<accession>H6L2B3</accession>
<dbReference type="RefSeq" id="WP_002658761.1">
    <property type="nucleotide sequence ID" value="NC_016940.1"/>
</dbReference>
<keyword evidence="2" id="KW-1185">Reference proteome</keyword>
<dbReference type="InterPro" id="IPR016155">
    <property type="entry name" value="Mopterin_synth/thiamin_S_b"/>
</dbReference>
<protein>
    <submittedName>
        <fullName evidence="1">Thiamine S protein</fullName>
    </submittedName>
</protein>
<dbReference type="AlphaFoldDB" id="H6L2B3"/>
<dbReference type="InterPro" id="IPR052045">
    <property type="entry name" value="Sulfur_Carrier/Prot_Modifier"/>
</dbReference>
<dbReference type="Proteomes" id="UP000007519">
    <property type="component" value="Chromosome"/>
</dbReference>